<feature type="compositionally biased region" description="Basic and acidic residues" evidence="1">
    <location>
        <begin position="45"/>
        <end position="59"/>
    </location>
</feature>
<gene>
    <name evidence="2" type="ORF">Prudu_004026</name>
</gene>
<accession>A0A4Y1QUC7</accession>
<protein>
    <submittedName>
        <fullName evidence="2">Uncharacterized protein</fullName>
    </submittedName>
</protein>
<dbReference type="EMBL" id="AP019297">
    <property type="protein sequence ID" value="BBG95470.1"/>
    <property type="molecule type" value="Genomic_DNA"/>
</dbReference>
<evidence type="ECO:0000256" key="1">
    <source>
        <dbReference type="SAM" id="MobiDB-lite"/>
    </source>
</evidence>
<feature type="compositionally biased region" description="Basic residues" evidence="1">
    <location>
        <begin position="61"/>
        <end position="72"/>
    </location>
</feature>
<dbReference type="AlphaFoldDB" id="A0A4Y1QUC7"/>
<reference evidence="2" key="1">
    <citation type="journal article" date="2019" name="Science">
        <title>Mutation of a bHLH transcription factor allowed almond domestication.</title>
        <authorList>
            <person name="Sanchez-Perez R."/>
            <person name="Pavan S."/>
            <person name="Mazzeo R."/>
            <person name="Moldovan C."/>
            <person name="Aiese Cigliano R."/>
            <person name="Del Cueto J."/>
            <person name="Ricciardi F."/>
            <person name="Lotti C."/>
            <person name="Ricciardi L."/>
            <person name="Dicenta F."/>
            <person name="Lopez-Marques R.L."/>
            <person name="Lindberg Moller B."/>
        </authorList>
    </citation>
    <scope>NUCLEOTIDE SEQUENCE</scope>
</reference>
<evidence type="ECO:0000313" key="2">
    <source>
        <dbReference type="EMBL" id="BBG95470.1"/>
    </source>
</evidence>
<name>A0A4Y1QUC7_PRUDU</name>
<organism evidence="2">
    <name type="scientific">Prunus dulcis</name>
    <name type="common">Almond</name>
    <name type="synonym">Amygdalus dulcis</name>
    <dbReference type="NCBI Taxonomy" id="3755"/>
    <lineage>
        <taxon>Eukaryota</taxon>
        <taxon>Viridiplantae</taxon>
        <taxon>Streptophyta</taxon>
        <taxon>Embryophyta</taxon>
        <taxon>Tracheophyta</taxon>
        <taxon>Spermatophyta</taxon>
        <taxon>Magnoliopsida</taxon>
        <taxon>eudicotyledons</taxon>
        <taxon>Gunneridae</taxon>
        <taxon>Pentapetalae</taxon>
        <taxon>rosids</taxon>
        <taxon>fabids</taxon>
        <taxon>Rosales</taxon>
        <taxon>Rosaceae</taxon>
        <taxon>Amygdaloideae</taxon>
        <taxon>Amygdaleae</taxon>
        <taxon>Prunus</taxon>
    </lineage>
</organism>
<feature type="non-terminal residue" evidence="2">
    <location>
        <position position="1"/>
    </location>
</feature>
<proteinExistence type="predicted"/>
<feature type="compositionally biased region" description="Polar residues" evidence="1">
    <location>
        <begin position="75"/>
        <end position="95"/>
    </location>
</feature>
<sequence length="120" mass="12937">EPPSPFQIFAGTSDGENFAVRPPFEVPSLAKASSLPPLPSPPLFSDRKPANGGGDDVKTSRNCRRRRRRFRPSRATPSLGTGTPTTHTQQAGPSQGQAAWDYLLKSVGFLKFIGGTLPKF</sequence>
<feature type="region of interest" description="Disordered" evidence="1">
    <location>
        <begin position="1"/>
        <end position="95"/>
    </location>
</feature>